<dbReference type="RefSeq" id="XP_033601272.1">
    <property type="nucleotide sequence ID" value="XM_033743956.1"/>
</dbReference>
<dbReference type="EMBL" id="ML996571">
    <property type="protein sequence ID" value="KAF2758821.1"/>
    <property type="molecule type" value="Genomic_DNA"/>
</dbReference>
<dbReference type="GO" id="GO:0003677">
    <property type="term" value="F:DNA binding"/>
    <property type="evidence" value="ECO:0007669"/>
    <property type="project" value="InterPro"/>
</dbReference>
<dbReference type="Gene3D" id="4.10.240.10">
    <property type="entry name" value="Zn(2)-C6 fungal-type DNA-binding domain"/>
    <property type="match status" value="1"/>
</dbReference>
<keyword evidence="6" id="KW-1185">Reference proteome</keyword>
<evidence type="ECO:0000256" key="3">
    <source>
        <dbReference type="SAM" id="MobiDB-lite"/>
    </source>
</evidence>
<dbReference type="PANTHER" id="PTHR47431:SF1">
    <property type="entry name" value="ZN(II)2CYS6 TRANSCRIPTION FACTOR (EUROFUNG)"/>
    <property type="match status" value="1"/>
</dbReference>
<dbReference type="Pfam" id="PF00172">
    <property type="entry name" value="Zn_clus"/>
    <property type="match status" value="1"/>
</dbReference>
<dbReference type="CDD" id="cd00067">
    <property type="entry name" value="GAL4"/>
    <property type="match status" value="1"/>
</dbReference>
<evidence type="ECO:0000259" key="4">
    <source>
        <dbReference type="PROSITE" id="PS50048"/>
    </source>
</evidence>
<dbReference type="PROSITE" id="PS00463">
    <property type="entry name" value="ZN2_CY6_FUNGAL_1"/>
    <property type="match status" value="1"/>
</dbReference>
<sequence>MDTDLSTQNDEIVFSSTASWSWDGNNDEHDSLSNNGLANQYLPDGQSSKTRNSGPSPPAANRASVSVACVSCRSRHLKCDGGSRCSRCKADGTECSYVKSRRGWKGPRRSRLQHQPNNTGLVSPNPSISRQLPAASEYALVASPSSTLLGITALSGRELVSVNGLRTSESPSTSEQVIPFCHHKATLDEHLSRPAIKQYYDTFAPAHPILPHRELTAELIQRHGLKHLEVAMQYVACRYVFPSESEKLKNELGLLFSNGDPPRDGFTVQTLILFAIGLHANDEPARALEALDMAISIAIEIEMNYARFSTSAGDGDRVLEESWRRTWWQLFVLDAFFAGINKKSDFRLRIVETDVPLPCEEKEFTSCRIPPGHTVDSFESDIFSNTDKCFSSFAYMVHAAKILGSVLQIDPSGATDKVVNQVDTALSAWMLNLPCSKREVMSRSETVDEVLLQAQMIIACANIMLHRPRSALEVDPVGDIKTCVTPGEFVGTTQAREVHTVKAIKAAEDISDLMKLPSPLNKRSPFFTCAVVMASVVHLSYWSFIVPDGEDLPIKDLIRLDTGALRHLSEIWPIAGTCLGQVKGVAQEMFASKKAISLHTWKNMHGEFQHMIDETVSR</sequence>
<dbReference type="PANTHER" id="PTHR47431">
    <property type="entry name" value="ZN(II)2CYS6 TRANSCRIPTION FACTOR (EUROFUNG)-RELATED"/>
    <property type="match status" value="1"/>
</dbReference>
<proteinExistence type="predicted"/>
<dbReference type="SUPFAM" id="SSF57701">
    <property type="entry name" value="Zn2/Cys6 DNA-binding domain"/>
    <property type="match status" value="1"/>
</dbReference>
<dbReference type="AlphaFoldDB" id="A0A6A6WCI3"/>
<dbReference type="InterPro" id="IPR007219">
    <property type="entry name" value="XnlR_reg_dom"/>
</dbReference>
<dbReference type="InterPro" id="IPR001138">
    <property type="entry name" value="Zn2Cys6_DnaBD"/>
</dbReference>
<feature type="compositionally biased region" description="Polar residues" evidence="3">
    <location>
        <begin position="113"/>
        <end position="126"/>
    </location>
</feature>
<accession>A0A6A6WCI3</accession>
<feature type="region of interest" description="Disordered" evidence="3">
    <location>
        <begin position="16"/>
        <end position="61"/>
    </location>
</feature>
<feature type="domain" description="Zn(2)-C6 fungal-type" evidence="4">
    <location>
        <begin position="68"/>
        <end position="97"/>
    </location>
</feature>
<dbReference type="CDD" id="cd12148">
    <property type="entry name" value="fungal_TF_MHR"/>
    <property type="match status" value="1"/>
</dbReference>
<gene>
    <name evidence="5" type="ORF">EJ05DRAFT_476127</name>
</gene>
<dbReference type="OrthoDB" id="5367487at2759"/>
<dbReference type="GO" id="GO:0000981">
    <property type="term" value="F:DNA-binding transcription factor activity, RNA polymerase II-specific"/>
    <property type="evidence" value="ECO:0007669"/>
    <property type="project" value="InterPro"/>
</dbReference>
<dbReference type="Pfam" id="PF04082">
    <property type="entry name" value="Fungal_trans"/>
    <property type="match status" value="1"/>
</dbReference>
<evidence type="ECO:0000256" key="1">
    <source>
        <dbReference type="ARBA" id="ARBA00022723"/>
    </source>
</evidence>
<feature type="region of interest" description="Disordered" evidence="3">
    <location>
        <begin position="104"/>
        <end position="126"/>
    </location>
</feature>
<feature type="compositionally biased region" description="Polar residues" evidence="3">
    <location>
        <begin position="45"/>
        <end position="54"/>
    </location>
</feature>
<dbReference type="GO" id="GO:0006351">
    <property type="term" value="P:DNA-templated transcription"/>
    <property type="evidence" value="ECO:0007669"/>
    <property type="project" value="InterPro"/>
</dbReference>
<evidence type="ECO:0000313" key="6">
    <source>
        <dbReference type="Proteomes" id="UP000799437"/>
    </source>
</evidence>
<dbReference type="InterPro" id="IPR036864">
    <property type="entry name" value="Zn2-C6_fun-type_DNA-bd_sf"/>
</dbReference>
<dbReference type="GO" id="GO:0008270">
    <property type="term" value="F:zinc ion binding"/>
    <property type="evidence" value="ECO:0007669"/>
    <property type="project" value="InterPro"/>
</dbReference>
<dbReference type="Proteomes" id="UP000799437">
    <property type="component" value="Unassembled WGS sequence"/>
</dbReference>
<name>A0A6A6WCI3_9PEZI</name>
<evidence type="ECO:0000256" key="2">
    <source>
        <dbReference type="ARBA" id="ARBA00023242"/>
    </source>
</evidence>
<dbReference type="GeneID" id="54485010"/>
<organism evidence="5 6">
    <name type="scientific">Pseudovirgaria hyperparasitica</name>
    <dbReference type="NCBI Taxonomy" id="470096"/>
    <lineage>
        <taxon>Eukaryota</taxon>
        <taxon>Fungi</taxon>
        <taxon>Dikarya</taxon>
        <taxon>Ascomycota</taxon>
        <taxon>Pezizomycotina</taxon>
        <taxon>Dothideomycetes</taxon>
        <taxon>Dothideomycetes incertae sedis</taxon>
        <taxon>Acrospermales</taxon>
        <taxon>Acrospermaceae</taxon>
        <taxon>Pseudovirgaria</taxon>
    </lineage>
</organism>
<keyword evidence="1" id="KW-0479">Metal-binding</keyword>
<evidence type="ECO:0000313" key="5">
    <source>
        <dbReference type="EMBL" id="KAF2758821.1"/>
    </source>
</evidence>
<keyword evidence="2" id="KW-0539">Nucleus</keyword>
<dbReference type="SMART" id="SM00066">
    <property type="entry name" value="GAL4"/>
    <property type="match status" value="1"/>
</dbReference>
<protein>
    <recommendedName>
        <fullName evidence="4">Zn(2)-C6 fungal-type domain-containing protein</fullName>
    </recommendedName>
</protein>
<dbReference type="PROSITE" id="PS50048">
    <property type="entry name" value="ZN2_CY6_FUNGAL_2"/>
    <property type="match status" value="1"/>
</dbReference>
<reference evidence="5" key="1">
    <citation type="journal article" date="2020" name="Stud. Mycol.">
        <title>101 Dothideomycetes genomes: a test case for predicting lifestyles and emergence of pathogens.</title>
        <authorList>
            <person name="Haridas S."/>
            <person name="Albert R."/>
            <person name="Binder M."/>
            <person name="Bloem J."/>
            <person name="Labutti K."/>
            <person name="Salamov A."/>
            <person name="Andreopoulos B."/>
            <person name="Baker S."/>
            <person name="Barry K."/>
            <person name="Bills G."/>
            <person name="Bluhm B."/>
            <person name="Cannon C."/>
            <person name="Castanera R."/>
            <person name="Culley D."/>
            <person name="Daum C."/>
            <person name="Ezra D."/>
            <person name="Gonzalez J."/>
            <person name="Henrissat B."/>
            <person name="Kuo A."/>
            <person name="Liang C."/>
            <person name="Lipzen A."/>
            <person name="Lutzoni F."/>
            <person name="Magnuson J."/>
            <person name="Mondo S."/>
            <person name="Nolan M."/>
            <person name="Ohm R."/>
            <person name="Pangilinan J."/>
            <person name="Park H.-J."/>
            <person name="Ramirez L."/>
            <person name="Alfaro M."/>
            <person name="Sun H."/>
            <person name="Tritt A."/>
            <person name="Yoshinaga Y."/>
            <person name="Zwiers L.-H."/>
            <person name="Turgeon B."/>
            <person name="Goodwin S."/>
            <person name="Spatafora J."/>
            <person name="Crous P."/>
            <person name="Grigoriev I."/>
        </authorList>
    </citation>
    <scope>NUCLEOTIDE SEQUENCE</scope>
    <source>
        <strain evidence="5">CBS 121739</strain>
    </source>
</reference>